<feature type="transmembrane region" description="Helical" evidence="6">
    <location>
        <begin position="161"/>
        <end position="179"/>
    </location>
</feature>
<evidence type="ECO:0000313" key="8">
    <source>
        <dbReference type="Proteomes" id="UP000181962"/>
    </source>
</evidence>
<feature type="transmembrane region" description="Helical" evidence="6">
    <location>
        <begin position="51"/>
        <end position="70"/>
    </location>
</feature>
<dbReference type="PANTHER" id="PTHR32196">
    <property type="entry name" value="ABC TRANSPORTER PERMEASE PROTEIN YPHD-RELATED-RELATED"/>
    <property type="match status" value="1"/>
</dbReference>
<dbReference type="OrthoDB" id="5422926at2"/>
<evidence type="ECO:0000256" key="5">
    <source>
        <dbReference type="ARBA" id="ARBA00023136"/>
    </source>
</evidence>
<reference evidence="7 8" key="1">
    <citation type="submission" date="2016-11" db="EMBL/GenBank/DDBJ databases">
        <title>Complete Genome Sequence of Bradyrhizobium sp. strain J5, an isolated from soybean nodule in Hokkaido.</title>
        <authorList>
            <person name="Kanehara K."/>
        </authorList>
    </citation>
    <scope>NUCLEOTIDE SEQUENCE [LARGE SCALE GENOMIC DNA]</scope>
    <source>
        <strain evidence="7 8">J5</strain>
    </source>
</reference>
<keyword evidence="2" id="KW-1003">Cell membrane</keyword>
<evidence type="ECO:0000256" key="6">
    <source>
        <dbReference type="SAM" id="Phobius"/>
    </source>
</evidence>
<evidence type="ECO:0008006" key="9">
    <source>
        <dbReference type="Google" id="ProtNLM"/>
    </source>
</evidence>
<keyword evidence="3 6" id="KW-0812">Transmembrane</keyword>
<gene>
    <name evidence="7" type="ORF">BKD09_16810</name>
</gene>
<accession>A0A1L3F9M9</accession>
<name>A0A1L3F9M9_BRAJP</name>
<sequence>MSLLLIGRGSRSRSGIRLVTILLPAAIVAGLAGYSPHFLDQQNIWNVTNQLAALVAAALAQLFVVIIGGLDLSVGSVASLSTCIVATSESMWVGVGVSLLLGGLVGAANGVGVGVFRVHPIIMTLATMAIVQGVALAWLPIPGGKVPEVLLAVSQGGIVGIPYSTIWIASLCGAASLALNRTRFGVHLYALGASQTNAFLNGLRAVRLTIAAYSLSGVLAAVAGIYLSTRVASGDPNIGVGLSLQSITAVALGGVQLAGAVGSVAGVLLGAVTLGLLDNGMNLLGVSGFVQSIVSGSVLLVAICLQPRQQIGL</sequence>
<feature type="transmembrane region" description="Helical" evidence="6">
    <location>
        <begin position="15"/>
        <end position="39"/>
    </location>
</feature>
<dbReference type="AlphaFoldDB" id="A0A1L3F9M9"/>
<comment type="subcellular location">
    <subcellularLocation>
        <location evidence="1">Cell membrane</location>
        <topology evidence="1">Multi-pass membrane protein</topology>
    </subcellularLocation>
</comment>
<dbReference type="InterPro" id="IPR001851">
    <property type="entry name" value="ABC_transp_permease"/>
</dbReference>
<evidence type="ECO:0000256" key="3">
    <source>
        <dbReference type="ARBA" id="ARBA00022692"/>
    </source>
</evidence>
<evidence type="ECO:0000313" key="7">
    <source>
        <dbReference type="EMBL" id="APG09988.1"/>
    </source>
</evidence>
<protein>
    <recommendedName>
        <fullName evidence="9">ABC transporter permease</fullName>
    </recommendedName>
</protein>
<feature type="transmembrane region" description="Helical" evidence="6">
    <location>
        <begin position="121"/>
        <end position="141"/>
    </location>
</feature>
<feature type="transmembrane region" description="Helical" evidence="6">
    <location>
        <begin position="90"/>
        <end position="109"/>
    </location>
</feature>
<feature type="transmembrane region" description="Helical" evidence="6">
    <location>
        <begin position="210"/>
        <end position="228"/>
    </location>
</feature>
<dbReference type="CDD" id="cd06579">
    <property type="entry name" value="TM_PBP1_transp_AraH_like"/>
    <property type="match status" value="1"/>
</dbReference>
<dbReference type="Proteomes" id="UP000181962">
    <property type="component" value="Chromosome"/>
</dbReference>
<evidence type="ECO:0000256" key="4">
    <source>
        <dbReference type="ARBA" id="ARBA00022989"/>
    </source>
</evidence>
<evidence type="ECO:0000256" key="1">
    <source>
        <dbReference type="ARBA" id="ARBA00004651"/>
    </source>
</evidence>
<dbReference type="EMBL" id="CP017637">
    <property type="protein sequence ID" value="APG09988.1"/>
    <property type="molecule type" value="Genomic_DNA"/>
</dbReference>
<dbReference type="GO" id="GO:0005886">
    <property type="term" value="C:plasma membrane"/>
    <property type="evidence" value="ECO:0007669"/>
    <property type="project" value="UniProtKB-SubCell"/>
</dbReference>
<feature type="transmembrane region" description="Helical" evidence="6">
    <location>
        <begin position="249"/>
        <end position="277"/>
    </location>
</feature>
<proteinExistence type="predicted"/>
<feature type="transmembrane region" description="Helical" evidence="6">
    <location>
        <begin position="283"/>
        <end position="305"/>
    </location>
</feature>
<dbReference type="GO" id="GO:0022857">
    <property type="term" value="F:transmembrane transporter activity"/>
    <property type="evidence" value="ECO:0007669"/>
    <property type="project" value="InterPro"/>
</dbReference>
<keyword evidence="4 6" id="KW-1133">Transmembrane helix</keyword>
<evidence type="ECO:0000256" key="2">
    <source>
        <dbReference type="ARBA" id="ARBA00022475"/>
    </source>
</evidence>
<keyword evidence="5 6" id="KW-0472">Membrane</keyword>
<organism evidence="7 8">
    <name type="scientific">Bradyrhizobium japonicum</name>
    <dbReference type="NCBI Taxonomy" id="375"/>
    <lineage>
        <taxon>Bacteria</taxon>
        <taxon>Pseudomonadati</taxon>
        <taxon>Pseudomonadota</taxon>
        <taxon>Alphaproteobacteria</taxon>
        <taxon>Hyphomicrobiales</taxon>
        <taxon>Nitrobacteraceae</taxon>
        <taxon>Bradyrhizobium</taxon>
    </lineage>
</organism>
<dbReference type="Pfam" id="PF02653">
    <property type="entry name" value="BPD_transp_2"/>
    <property type="match status" value="1"/>
</dbReference>